<evidence type="ECO:0000313" key="5">
    <source>
        <dbReference type="Proteomes" id="UP000295382"/>
    </source>
</evidence>
<reference evidence="4 5" key="1">
    <citation type="submission" date="2019-03" db="EMBL/GenBank/DDBJ databases">
        <title>Genomic Encyclopedia of Type Strains, Phase IV (KMG-IV): sequencing the most valuable type-strain genomes for metagenomic binning, comparative biology and taxonomic classification.</title>
        <authorList>
            <person name="Goeker M."/>
        </authorList>
    </citation>
    <scope>NUCLEOTIDE SEQUENCE [LARGE SCALE GENOMIC DNA]</scope>
    <source>
        <strain evidence="4 5">DSM 7445</strain>
    </source>
</reference>
<name>A0A4R3I0P5_PAULE</name>
<dbReference type="AlphaFoldDB" id="A0A4R3I0P5"/>
<organism evidence="4 5">
    <name type="scientific">Paucimonas lemoignei</name>
    <name type="common">Pseudomonas lemoignei</name>
    <dbReference type="NCBI Taxonomy" id="29443"/>
    <lineage>
        <taxon>Bacteria</taxon>
        <taxon>Pseudomonadati</taxon>
        <taxon>Pseudomonadota</taxon>
        <taxon>Betaproteobacteria</taxon>
        <taxon>Burkholderiales</taxon>
        <taxon>Burkholderiaceae</taxon>
        <taxon>Paucimonas</taxon>
    </lineage>
</organism>
<evidence type="ECO:0000256" key="1">
    <source>
        <dbReference type="SAM" id="MobiDB-lite"/>
    </source>
</evidence>
<feature type="compositionally biased region" description="Acidic residues" evidence="1">
    <location>
        <begin position="117"/>
        <end position="126"/>
    </location>
</feature>
<feature type="region of interest" description="Disordered" evidence="1">
    <location>
        <begin position="113"/>
        <end position="137"/>
    </location>
</feature>
<evidence type="ECO:0000256" key="2">
    <source>
        <dbReference type="SAM" id="Phobius"/>
    </source>
</evidence>
<keyword evidence="5" id="KW-1185">Reference proteome</keyword>
<dbReference type="InterPro" id="IPR025646">
    <property type="entry name" value="DUF4350"/>
</dbReference>
<evidence type="ECO:0000313" key="4">
    <source>
        <dbReference type="EMBL" id="TCS37389.1"/>
    </source>
</evidence>
<sequence>MSYKHRQWLYAAMTLLVIGAGCLWWFSAFERRWVARPYTSDSLRNNPMLASTRLLTNHGFTVRDETTLREALLKPLPDGTLLIAENGGMVSPEQANLLLAWVRKGNTLIMRPKWGSDADDDRDDDSQAAAQRGSNVAKVETDPVAARFGVTLKHAKCECKKKESASAKESSLFTPPEIKGKAADRLTDFTPPGAGYALQLDVSYVGMRSGKAHPAPLHGDVAGDAVRVYAEGRGHVVLVAQNYFNNRQLARYDHAEMLLGLAQLRQGAHTGKPSAAHFIIVRDIDMVKWYQALWDNFRPALIGAVCLLLLMLWTALRRFGPILPEPTLERRSLIEHIDASGRWLWKLKGGRELLLEAARAAANKAWQRRSPELLRRHPDEQIERLAKASNLAVADVADALRHPAGKTPAAFTRQIHTLRQLRKSHER</sequence>
<proteinExistence type="predicted"/>
<accession>A0A4R3I0P5</accession>
<dbReference type="OrthoDB" id="8753497at2"/>
<evidence type="ECO:0000259" key="3">
    <source>
        <dbReference type="Pfam" id="PF14258"/>
    </source>
</evidence>
<dbReference type="Proteomes" id="UP000295382">
    <property type="component" value="Unassembled WGS sequence"/>
</dbReference>
<feature type="transmembrane region" description="Helical" evidence="2">
    <location>
        <begin position="7"/>
        <end position="26"/>
    </location>
</feature>
<comment type="caution">
    <text evidence="4">The sequence shown here is derived from an EMBL/GenBank/DDBJ whole genome shotgun (WGS) entry which is preliminary data.</text>
</comment>
<keyword evidence="2" id="KW-0812">Transmembrane</keyword>
<feature type="domain" description="DUF4350" evidence="3">
    <location>
        <begin position="42"/>
        <end position="261"/>
    </location>
</feature>
<keyword evidence="2" id="KW-0472">Membrane</keyword>
<dbReference type="RefSeq" id="WP_132258333.1">
    <property type="nucleotide sequence ID" value="NZ_SLZQ01000004.1"/>
</dbReference>
<dbReference type="Pfam" id="PF14258">
    <property type="entry name" value="DUF4350"/>
    <property type="match status" value="1"/>
</dbReference>
<keyword evidence="2" id="KW-1133">Transmembrane helix</keyword>
<dbReference type="PROSITE" id="PS51257">
    <property type="entry name" value="PROKAR_LIPOPROTEIN"/>
    <property type="match status" value="1"/>
</dbReference>
<dbReference type="EMBL" id="SLZQ01000004">
    <property type="protein sequence ID" value="TCS37389.1"/>
    <property type="molecule type" value="Genomic_DNA"/>
</dbReference>
<gene>
    <name evidence="4" type="ORF">EDC30_104192</name>
</gene>
<protein>
    <submittedName>
        <fullName evidence="4">Uncharacterized protein DUF4350</fullName>
    </submittedName>
</protein>